<dbReference type="Proteomes" id="UP001054902">
    <property type="component" value="Unassembled WGS sequence"/>
</dbReference>
<dbReference type="FunFam" id="1.10.300.10:FF:000002">
    <property type="entry name" value="Adenylosuccinate synthetase, chloroplastic"/>
    <property type="match status" value="1"/>
</dbReference>
<dbReference type="InterPro" id="IPR042109">
    <property type="entry name" value="Adenylosuccinate_synth_dom1"/>
</dbReference>
<feature type="binding site" evidence="9">
    <location>
        <begin position="128"/>
        <end position="130"/>
    </location>
    <ligand>
        <name>GTP</name>
        <dbReference type="ChEBI" id="CHEBI:37565"/>
    </ligand>
</feature>
<dbReference type="InterPro" id="IPR027417">
    <property type="entry name" value="P-loop_NTPase"/>
</dbReference>
<comment type="catalytic activity">
    <reaction evidence="8 9 11">
        <text>IMP + L-aspartate + GTP = N(6)-(1,2-dicarboxyethyl)-AMP + GDP + phosphate + 2 H(+)</text>
        <dbReference type="Rhea" id="RHEA:15753"/>
        <dbReference type="ChEBI" id="CHEBI:15378"/>
        <dbReference type="ChEBI" id="CHEBI:29991"/>
        <dbReference type="ChEBI" id="CHEBI:37565"/>
        <dbReference type="ChEBI" id="CHEBI:43474"/>
        <dbReference type="ChEBI" id="CHEBI:57567"/>
        <dbReference type="ChEBI" id="CHEBI:58053"/>
        <dbReference type="ChEBI" id="CHEBI:58189"/>
        <dbReference type="EC" id="6.3.4.4"/>
    </reaction>
</comment>
<dbReference type="Gene3D" id="3.40.440.10">
    <property type="entry name" value="Adenylosuccinate Synthetase, subunit A, domain 1"/>
    <property type="match status" value="1"/>
</dbReference>
<dbReference type="InterPro" id="IPR001114">
    <property type="entry name" value="Adenylosuccinate_synthetase"/>
</dbReference>
<feature type="active site" evidence="10">
    <location>
        <position position="228"/>
    </location>
</feature>
<dbReference type="HAMAP" id="MF_00011">
    <property type="entry name" value="Adenylosucc_synth"/>
    <property type="match status" value="1"/>
</dbReference>
<keyword evidence="4 9" id="KW-0547">Nucleotide-binding</keyword>
<dbReference type="PANTHER" id="PTHR11846:SF0">
    <property type="entry name" value="ADENYLOSUCCINATE SYNTHETASE"/>
    <property type="match status" value="1"/>
</dbReference>
<dbReference type="InterPro" id="IPR042111">
    <property type="entry name" value="Adenylosuccinate_synth_dom3"/>
</dbReference>
<gene>
    <name evidence="12" type="ORF">CTEN210_06864</name>
</gene>
<dbReference type="PROSITE" id="PS00513">
    <property type="entry name" value="ADENYLOSUCCIN_SYN_2"/>
    <property type="match status" value="1"/>
</dbReference>
<organism evidence="12 13">
    <name type="scientific">Chaetoceros tenuissimus</name>
    <dbReference type="NCBI Taxonomy" id="426638"/>
    <lineage>
        <taxon>Eukaryota</taxon>
        <taxon>Sar</taxon>
        <taxon>Stramenopiles</taxon>
        <taxon>Ochrophyta</taxon>
        <taxon>Bacillariophyta</taxon>
        <taxon>Coscinodiscophyceae</taxon>
        <taxon>Chaetocerotophycidae</taxon>
        <taxon>Chaetocerotales</taxon>
        <taxon>Chaetocerotaceae</taxon>
        <taxon>Chaetoceros</taxon>
    </lineage>
</organism>
<feature type="active site" description="Proton donor" evidence="9">
    <location>
        <position position="129"/>
    </location>
</feature>
<evidence type="ECO:0000256" key="6">
    <source>
        <dbReference type="ARBA" id="ARBA00022842"/>
    </source>
</evidence>
<keyword evidence="3 9" id="KW-0479">Metal-binding</keyword>
<feature type="binding site" evidence="9">
    <location>
        <begin position="501"/>
        <end position="503"/>
    </location>
    <ligand>
        <name>GTP</name>
        <dbReference type="ChEBI" id="CHEBI:37565"/>
    </ligand>
</feature>
<comment type="subcellular location">
    <subcellularLocation>
        <location evidence="9">Cytoplasm</location>
    </subcellularLocation>
</comment>
<dbReference type="GO" id="GO:0046040">
    <property type="term" value="P:IMP metabolic process"/>
    <property type="evidence" value="ECO:0007669"/>
    <property type="project" value="TreeGrafter"/>
</dbReference>
<evidence type="ECO:0000256" key="4">
    <source>
        <dbReference type="ARBA" id="ARBA00022741"/>
    </source>
</evidence>
<dbReference type="EMBL" id="BLLK01000038">
    <property type="protein sequence ID" value="GFH50388.1"/>
    <property type="molecule type" value="Genomic_DNA"/>
</dbReference>
<evidence type="ECO:0000256" key="3">
    <source>
        <dbReference type="ARBA" id="ARBA00022723"/>
    </source>
</evidence>
<feature type="binding site" evidence="9">
    <location>
        <position position="231"/>
    </location>
    <ligand>
        <name>IMP</name>
        <dbReference type="ChEBI" id="CHEBI:58053"/>
        <note>ligand shared between dimeric partners</note>
    </ligand>
</feature>
<feature type="binding site" evidence="9">
    <location>
        <begin position="419"/>
        <end position="421"/>
    </location>
    <ligand>
        <name>GTP</name>
        <dbReference type="ChEBI" id="CHEBI:37565"/>
    </ligand>
</feature>
<feature type="binding site" evidence="9">
    <location>
        <begin position="100"/>
        <end position="106"/>
    </location>
    <ligand>
        <name>GTP</name>
        <dbReference type="ChEBI" id="CHEBI:37565"/>
    </ligand>
</feature>
<evidence type="ECO:0000256" key="1">
    <source>
        <dbReference type="ARBA" id="ARBA00011738"/>
    </source>
</evidence>
<name>A0AAD3H553_9STRA</name>
<dbReference type="InterPro" id="IPR042110">
    <property type="entry name" value="Adenylosuccinate_synth_dom2"/>
</dbReference>
<feature type="binding site" evidence="9">
    <location>
        <position position="391"/>
    </location>
    <ligand>
        <name>IMP</name>
        <dbReference type="ChEBI" id="CHEBI:58053"/>
    </ligand>
</feature>
<evidence type="ECO:0000256" key="7">
    <source>
        <dbReference type="ARBA" id="ARBA00023134"/>
    </source>
</evidence>
<sequence length="519" mass="56312">MFRLLSKQSQAAVVAASAASGFTISSLMTSKEESAVASCENPTVVDQLKEIADRVNSIEKTLGTVQDSKNSIKKAEAYVAPSSNSKAKSGIDVVLGGQWGDEGKGKLVDILSQEYDVCARVAGGSNAGHTIVVDGKKYKFHLLPSGVLNPDATCVIGNGVVIHLPSFLNELDNLANMGVDYKGRVLMSDRAHMVFDFHQEVDGMAESKLGRNKIGTTKKGIGPAYASKISRNGIRIGDLQNFEYFEERFRSLAEATMMAYPGLEIDIEEQLAFYKSIAERVGDMTVDTIQYTNEAYHNGQKILVEGANATMLDIDFGTYPYVTSSNPSIGSVLTGLGVSPNKVSGIYGTVKAYCTRVGEGPFPTEQIPDGPDSIGHHLGTVGAEFGTTTGRQRRCGWLDIPQMQYSVLINGFTAVNLTKLDVLTGLDKIKIGVAYKYNGKYLKSMPACLKSYSAAEVEYEIMEGWTEDISKCKKFEDLPPAAQKYVLRVQELLGVPVRWIGVGAGRDEQIDRGEGWDLK</sequence>
<evidence type="ECO:0000256" key="9">
    <source>
        <dbReference type="HAMAP-Rule" id="MF_03125"/>
    </source>
</evidence>
<comment type="function">
    <text evidence="9">Plays an important role in the de novo pathway and in the salvage pathway of purine nucleotide biosynthesis. Catalyzes the first commited step in the biosynthesis of AMP from IMP.</text>
</comment>
<accession>A0AAD3H553</accession>
<reference evidence="12 13" key="1">
    <citation type="journal article" date="2021" name="Sci. Rep.">
        <title>The genome of the diatom Chaetoceros tenuissimus carries an ancient integrated fragment of an extant virus.</title>
        <authorList>
            <person name="Hongo Y."/>
            <person name="Kimura K."/>
            <person name="Takaki Y."/>
            <person name="Yoshida Y."/>
            <person name="Baba S."/>
            <person name="Kobayashi G."/>
            <person name="Nagasaki K."/>
            <person name="Hano T."/>
            <person name="Tomaru Y."/>
        </authorList>
    </citation>
    <scope>NUCLEOTIDE SEQUENCE [LARGE SCALE GENOMIC DNA]</scope>
    <source>
        <strain evidence="12 13">NIES-3715</strain>
    </source>
</reference>
<comment type="subunit">
    <text evidence="1 9">Homodimer.</text>
</comment>
<dbReference type="GO" id="GO:0000287">
    <property type="term" value="F:magnesium ion binding"/>
    <property type="evidence" value="ECO:0007669"/>
    <property type="project" value="UniProtKB-UniRule"/>
</dbReference>
<evidence type="ECO:0000256" key="8">
    <source>
        <dbReference type="ARBA" id="ARBA00050432"/>
    </source>
</evidence>
<dbReference type="GO" id="GO:0005737">
    <property type="term" value="C:cytoplasm"/>
    <property type="evidence" value="ECO:0007669"/>
    <property type="project" value="UniProtKB-SubCell"/>
</dbReference>
<dbReference type="Gene3D" id="3.90.170.10">
    <property type="entry name" value="Adenylosuccinate Synthetase, subunit A, domain 3"/>
    <property type="match status" value="1"/>
</dbReference>
<feature type="binding site" evidence="9">
    <location>
        <position position="393"/>
    </location>
    <ligand>
        <name>GTP</name>
        <dbReference type="ChEBI" id="CHEBI:37565"/>
    </ligand>
</feature>
<feature type="binding site" evidence="9">
    <location>
        <position position="308"/>
    </location>
    <ligand>
        <name>IMP</name>
        <dbReference type="ChEBI" id="CHEBI:58053"/>
    </ligand>
</feature>
<keyword evidence="5 9" id="KW-0658">Purine biosynthesis</keyword>
<keyword evidence="13" id="KW-1185">Reference proteome</keyword>
<dbReference type="GO" id="GO:0004019">
    <property type="term" value="F:adenylosuccinate synthase activity"/>
    <property type="evidence" value="ECO:0007669"/>
    <property type="project" value="UniProtKB-UniRule"/>
</dbReference>
<comment type="caution">
    <text evidence="12">The sequence shown here is derived from an EMBL/GenBank/DDBJ whole genome shotgun (WGS) entry which is preliminary data.</text>
</comment>
<dbReference type="PANTHER" id="PTHR11846">
    <property type="entry name" value="ADENYLOSUCCINATE SYNTHETASE"/>
    <property type="match status" value="1"/>
</dbReference>
<feature type="binding site" evidence="9">
    <location>
        <position position="323"/>
    </location>
    <ligand>
        <name>IMP</name>
        <dbReference type="ChEBI" id="CHEBI:58053"/>
    </ligand>
</feature>
<dbReference type="GO" id="GO:0005525">
    <property type="term" value="F:GTP binding"/>
    <property type="evidence" value="ECO:0007669"/>
    <property type="project" value="UniProtKB-UniRule"/>
</dbReference>
<comment type="function">
    <text evidence="11">Plays an important role in the de novo pathway of purine nucleotide biosynthesis.</text>
</comment>
<feature type="binding site" evidence="9">
    <location>
        <begin position="387"/>
        <end position="393"/>
    </location>
    <ligand>
        <name>substrate</name>
    </ligand>
</feature>
<comment type="pathway">
    <text evidence="9 11">Purine metabolism; AMP biosynthesis via de novo pathway; AMP from IMP: step 1/2.</text>
</comment>
<dbReference type="SMART" id="SM00788">
    <property type="entry name" value="Adenylsucc_synt"/>
    <property type="match status" value="1"/>
</dbReference>
<dbReference type="AlphaFoldDB" id="A0AAD3H553"/>
<evidence type="ECO:0000256" key="5">
    <source>
        <dbReference type="ARBA" id="ARBA00022755"/>
    </source>
</evidence>
<comment type="cofactor">
    <cofactor evidence="9">
        <name>Mg(2+)</name>
        <dbReference type="ChEBI" id="CHEBI:18420"/>
    </cofactor>
    <text evidence="9">Binds 1 Mg(2+) ion per subunit.</text>
</comment>
<dbReference type="EC" id="6.3.4.4" evidence="9 11"/>
<evidence type="ECO:0000256" key="2">
    <source>
        <dbReference type="ARBA" id="ARBA00022598"/>
    </source>
</evidence>
<comment type="similarity">
    <text evidence="9 11">Belongs to the adenylosuccinate synthetase family.</text>
</comment>
<feature type="binding site" evidence="9">
    <location>
        <begin position="126"/>
        <end position="129"/>
    </location>
    <ligand>
        <name>IMP</name>
        <dbReference type="ChEBI" id="CHEBI:58053"/>
    </ligand>
</feature>
<protein>
    <recommendedName>
        <fullName evidence="9 11">Adenylosuccinate synthetase</fullName>
        <shortName evidence="9">AMPSase</shortName>
        <shortName evidence="9">AdSS</shortName>
        <ecNumber evidence="9 11">6.3.4.4</ecNumber>
    </recommendedName>
    <alternativeName>
        <fullName evidence="9">IMP--aspartate ligase</fullName>
    </alternativeName>
</protein>
<dbReference type="NCBIfam" id="TIGR00184">
    <property type="entry name" value="purA"/>
    <property type="match status" value="1"/>
</dbReference>
<dbReference type="InterPro" id="IPR018220">
    <property type="entry name" value="Adenylosuccin_syn_GTP-bd"/>
</dbReference>
<keyword evidence="2 9" id="KW-0436">Ligase</keyword>
<evidence type="ECO:0000256" key="11">
    <source>
        <dbReference type="RuleBase" id="RU000520"/>
    </source>
</evidence>
<dbReference type="InterPro" id="IPR033128">
    <property type="entry name" value="Adenylosuccin_syn_Lys_AS"/>
</dbReference>
<dbReference type="FunFam" id="3.90.170.10:FF:000001">
    <property type="entry name" value="Adenylosuccinate synthetase"/>
    <property type="match status" value="1"/>
</dbReference>
<feature type="binding site" evidence="9">
    <location>
        <position position="101"/>
    </location>
    <ligand>
        <name>Mg(2+)</name>
        <dbReference type="ChEBI" id="CHEBI:18420"/>
    </ligand>
</feature>
<dbReference type="CDD" id="cd03108">
    <property type="entry name" value="AdSS"/>
    <property type="match status" value="1"/>
</dbReference>
<feature type="active site" description="Proton acceptor" evidence="9">
    <location>
        <position position="101"/>
    </location>
</feature>
<evidence type="ECO:0000256" key="10">
    <source>
        <dbReference type="PROSITE-ProRule" id="PRU10134"/>
    </source>
</evidence>
<feature type="binding site" evidence="9">
    <location>
        <begin position="101"/>
        <end position="104"/>
    </location>
    <ligand>
        <name>IMP</name>
        <dbReference type="ChEBI" id="CHEBI:58053"/>
    </ligand>
</feature>
<dbReference type="GO" id="GO:0044208">
    <property type="term" value="P:'de novo' AMP biosynthetic process"/>
    <property type="evidence" value="ECO:0007669"/>
    <property type="project" value="UniProtKB-UniRule"/>
</dbReference>
<keyword evidence="6 9" id="KW-0460">Magnesium</keyword>
<proteinExistence type="inferred from homology"/>
<evidence type="ECO:0000313" key="13">
    <source>
        <dbReference type="Proteomes" id="UP001054902"/>
    </source>
</evidence>
<dbReference type="Pfam" id="PF00709">
    <property type="entry name" value="Adenylsucc_synt"/>
    <property type="match status" value="1"/>
</dbReference>
<dbReference type="SUPFAM" id="SSF52540">
    <property type="entry name" value="P-loop containing nucleoside triphosphate hydrolases"/>
    <property type="match status" value="1"/>
</dbReference>
<keyword evidence="7 9" id="KW-0342">GTP-binding</keyword>
<dbReference type="PROSITE" id="PS01266">
    <property type="entry name" value="ADENYLOSUCCIN_SYN_1"/>
    <property type="match status" value="1"/>
</dbReference>
<dbReference type="NCBIfam" id="NF002223">
    <property type="entry name" value="PRK01117.1"/>
    <property type="match status" value="1"/>
</dbReference>
<dbReference type="Gene3D" id="1.10.300.10">
    <property type="entry name" value="Adenylosuccinate Synthetase, subunit A, domain 2"/>
    <property type="match status" value="1"/>
</dbReference>
<evidence type="ECO:0000313" key="12">
    <source>
        <dbReference type="EMBL" id="GFH50388.1"/>
    </source>
</evidence>
<feature type="binding site" evidence="9">
    <location>
        <position position="128"/>
    </location>
    <ligand>
        <name>Mg(2+)</name>
        <dbReference type="ChEBI" id="CHEBI:18420"/>
    </ligand>
</feature>
<keyword evidence="9" id="KW-0963">Cytoplasm</keyword>
<feature type="binding site" evidence="9">
    <location>
        <position position="217"/>
    </location>
    <ligand>
        <name>IMP</name>
        <dbReference type="ChEBI" id="CHEBI:58053"/>
    </ligand>
</feature>